<gene>
    <name evidence="16" type="ORF">V8J38_15015</name>
</gene>
<feature type="chain" id="PRO_5046960640" evidence="13">
    <location>
        <begin position="30"/>
        <end position="864"/>
    </location>
</feature>
<evidence type="ECO:0000256" key="8">
    <source>
        <dbReference type="ARBA" id="ARBA00023077"/>
    </source>
</evidence>
<dbReference type="PANTHER" id="PTHR32552">
    <property type="entry name" value="FERRICHROME IRON RECEPTOR-RELATED"/>
    <property type="match status" value="1"/>
</dbReference>
<keyword evidence="5 11" id="KW-0812">Transmembrane</keyword>
<accession>A0ABZ2IA89</accession>
<keyword evidence="8 12" id="KW-0798">TonB box</keyword>
<evidence type="ECO:0000256" key="1">
    <source>
        <dbReference type="ARBA" id="ARBA00004571"/>
    </source>
</evidence>
<dbReference type="RefSeq" id="WP_338576818.1">
    <property type="nucleotide sequence ID" value="NZ_CP146369.1"/>
</dbReference>
<keyword evidence="9 11" id="KW-0472">Membrane</keyword>
<evidence type="ECO:0000256" key="4">
    <source>
        <dbReference type="ARBA" id="ARBA00022496"/>
    </source>
</evidence>
<feature type="signal peptide" evidence="13">
    <location>
        <begin position="1"/>
        <end position="29"/>
    </location>
</feature>
<keyword evidence="6" id="KW-0408">Iron</keyword>
<evidence type="ECO:0000256" key="6">
    <source>
        <dbReference type="ARBA" id="ARBA00023004"/>
    </source>
</evidence>
<dbReference type="Pfam" id="PF07715">
    <property type="entry name" value="Plug"/>
    <property type="match status" value="1"/>
</dbReference>
<feature type="domain" description="TonB-dependent receptor plug" evidence="15">
    <location>
        <begin position="50"/>
        <end position="158"/>
    </location>
</feature>
<keyword evidence="17" id="KW-1185">Reference proteome</keyword>
<sequence length="864" mass="92617">MRLNHILRCTASVAVVGVAAFGFAGAAAAQEGPTTVDDIIVTAQKREQSLQDVPIVVTTLSQEALDGAGVRDIKDLQILTPGMTVTSTQSETATTARIRGVGTVGDNPGLESSVGVVIDGVYRSRNGVGFGDLGELSRIEVLKGPQGTLFGKNTSAGVINIITEAPSFTPGFSAEATYGNFNAWGLAGSITGPITDKVAGRLYMAKRQRDGFYDVVTGPGPRQETDDQNQDFWTARGQLLILPSDDVSIRLIADYSKRDEYCCVSTQVRTGPTYGIITAIGGQQAAPAPGFGALPFSRTAYANRGTGQTMEDMGFSAEANIDIPSWNATFTSLTSWRNWSGVNGMDLDYTTADLLYRQDDGGYGFELENLTQEFRLAGATDRLDWLVGVFATQENIARADSYWYGAGYTPYMSLLLGSRLGLTNPTAVNCVTGAGATPMGIVGCLTGATTPTGPGFGLGHGVQDHYSQKTQSFAVFTNNTWRVTDQFDVTLGLRYTLDDKRLLGLQDNRGTNGAACGGALGNAGAIGGAIGLANPLLTPAEIQALASTLVGTICLPWANPLYDNRSISENHDDGELSGTIKGSYRFNDSVMAYASYARGYKSFGYNMDRVQTGVTPNSSLLFPSETVDSYEIGLKNTLFNRSVLFNITYFNQKFEDFQLNTFLGTAFVVESIPELTSEGVDADFVWFTPVEGLSFSGGVTYADTKYGDFTAADLTNPGNFPQLSLLPGARASFAPEWSATASMAFDRSIGAGLKLGLNLSAKYSTEFNTGSDLLPYKMQDAMTLVNGRITLGAEDETWALDIWGQNLTDEEYMQVAINAPLQGSAFQTTVQPNGTFYNPALDTQTYNAFMGQPRTYGMTLRVRY</sequence>
<evidence type="ECO:0000256" key="9">
    <source>
        <dbReference type="ARBA" id="ARBA00023136"/>
    </source>
</evidence>
<keyword evidence="4" id="KW-0410">Iron transport</keyword>
<evidence type="ECO:0000256" key="10">
    <source>
        <dbReference type="ARBA" id="ARBA00023237"/>
    </source>
</evidence>
<organism evidence="16 17">
    <name type="scientific">Brevundimonas olei</name>
    <dbReference type="NCBI Taxonomy" id="657642"/>
    <lineage>
        <taxon>Bacteria</taxon>
        <taxon>Pseudomonadati</taxon>
        <taxon>Pseudomonadota</taxon>
        <taxon>Alphaproteobacteria</taxon>
        <taxon>Caulobacterales</taxon>
        <taxon>Caulobacteraceae</taxon>
        <taxon>Brevundimonas</taxon>
    </lineage>
</organism>
<evidence type="ECO:0000313" key="17">
    <source>
        <dbReference type="Proteomes" id="UP001363460"/>
    </source>
</evidence>
<dbReference type="SUPFAM" id="SSF56935">
    <property type="entry name" value="Porins"/>
    <property type="match status" value="1"/>
</dbReference>
<comment type="similarity">
    <text evidence="11 12">Belongs to the TonB-dependent receptor family.</text>
</comment>
<dbReference type="Pfam" id="PF00593">
    <property type="entry name" value="TonB_dep_Rec_b-barrel"/>
    <property type="match status" value="1"/>
</dbReference>
<dbReference type="InterPro" id="IPR039426">
    <property type="entry name" value="TonB-dep_rcpt-like"/>
</dbReference>
<keyword evidence="7" id="KW-0406">Ion transport</keyword>
<dbReference type="Gene3D" id="2.40.170.20">
    <property type="entry name" value="TonB-dependent receptor, beta-barrel domain"/>
    <property type="match status" value="2"/>
</dbReference>
<evidence type="ECO:0000256" key="2">
    <source>
        <dbReference type="ARBA" id="ARBA00022448"/>
    </source>
</evidence>
<keyword evidence="10 11" id="KW-0998">Cell outer membrane</keyword>
<evidence type="ECO:0000259" key="15">
    <source>
        <dbReference type="Pfam" id="PF07715"/>
    </source>
</evidence>
<dbReference type="InterPro" id="IPR000531">
    <property type="entry name" value="Beta-barrel_TonB"/>
</dbReference>
<keyword evidence="2 11" id="KW-0813">Transport</keyword>
<evidence type="ECO:0000256" key="7">
    <source>
        <dbReference type="ARBA" id="ARBA00023065"/>
    </source>
</evidence>
<keyword evidence="16" id="KW-0675">Receptor</keyword>
<keyword evidence="13" id="KW-0732">Signal</keyword>
<evidence type="ECO:0000256" key="13">
    <source>
        <dbReference type="SAM" id="SignalP"/>
    </source>
</evidence>
<dbReference type="InterPro" id="IPR036942">
    <property type="entry name" value="Beta-barrel_TonB_sf"/>
</dbReference>
<evidence type="ECO:0000256" key="11">
    <source>
        <dbReference type="PROSITE-ProRule" id="PRU01360"/>
    </source>
</evidence>
<proteinExistence type="inferred from homology"/>
<comment type="subcellular location">
    <subcellularLocation>
        <location evidence="1 11">Cell outer membrane</location>
        <topology evidence="1 11">Multi-pass membrane protein</topology>
    </subcellularLocation>
</comment>
<protein>
    <submittedName>
        <fullName evidence="16">TonB-dependent receptor</fullName>
    </submittedName>
</protein>
<evidence type="ECO:0000256" key="5">
    <source>
        <dbReference type="ARBA" id="ARBA00022692"/>
    </source>
</evidence>
<dbReference type="PANTHER" id="PTHR32552:SF81">
    <property type="entry name" value="TONB-DEPENDENT OUTER MEMBRANE RECEPTOR"/>
    <property type="match status" value="1"/>
</dbReference>
<dbReference type="InterPro" id="IPR012910">
    <property type="entry name" value="Plug_dom"/>
</dbReference>
<dbReference type="PROSITE" id="PS52016">
    <property type="entry name" value="TONB_DEPENDENT_REC_3"/>
    <property type="match status" value="1"/>
</dbReference>
<evidence type="ECO:0000259" key="14">
    <source>
        <dbReference type="Pfam" id="PF00593"/>
    </source>
</evidence>
<evidence type="ECO:0000256" key="12">
    <source>
        <dbReference type="RuleBase" id="RU003357"/>
    </source>
</evidence>
<feature type="domain" description="TonB-dependent receptor-like beta-barrel" evidence="14">
    <location>
        <begin position="325"/>
        <end position="807"/>
    </location>
</feature>
<dbReference type="EMBL" id="CP146369">
    <property type="protein sequence ID" value="WWT54541.1"/>
    <property type="molecule type" value="Genomic_DNA"/>
</dbReference>
<name>A0ABZ2IA89_9CAUL</name>
<evidence type="ECO:0000256" key="3">
    <source>
        <dbReference type="ARBA" id="ARBA00022452"/>
    </source>
</evidence>
<dbReference type="Proteomes" id="UP001363460">
    <property type="component" value="Chromosome"/>
</dbReference>
<reference evidence="16 17" key="1">
    <citation type="submission" date="2024-02" db="EMBL/GenBank/DDBJ databases">
        <title>Distribution and functional of Brevundimonas-related endobacteria within Verticillium dahliae.</title>
        <authorList>
            <person name="Zeng H."/>
        </authorList>
    </citation>
    <scope>NUCLEOTIDE SEQUENCE [LARGE SCALE GENOMIC DNA]</scope>
    <source>
        <strain evidence="16 17">TRM 44200</strain>
    </source>
</reference>
<keyword evidence="3 11" id="KW-1134">Transmembrane beta strand</keyword>
<evidence type="ECO:0000313" key="16">
    <source>
        <dbReference type="EMBL" id="WWT54541.1"/>
    </source>
</evidence>